<protein>
    <recommendedName>
        <fullName evidence="3">Isochorismatase-like domain-containing protein</fullName>
    </recommendedName>
</protein>
<reference evidence="4 5" key="1">
    <citation type="submission" date="2024-02" db="EMBL/GenBank/DDBJ databases">
        <title>De novo assembly and annotation of 12 fungi associated with fruit tree decline syndrome in Ontario, Canada.</title>
        <authorList>
            <person name="Sulman M."/>
            <person name="Ellouze W."/>
            <person name="Ilyukhin E."/>
        </authorList>
    </citation>
    <scope>NUCLEOTIDE SEQUENCE [LARGE SCALE GENOMIC DNA]</scope>
    <source>
        <strain evidence="4 5">M169</strain>
    </source>
</reference>
<dbReference type="PANTHER" id="PTHR43540">
    <property type="entry name" value="PEROXYUREIDOACRYLATE/UREIDOACRYLATE AMIDOHYDROLASE-RELATED"/>
    <property type="match status" value="1"/>
</dbReference>
<evidence type="ECO:0000259" key="3">
    <source>
        <dbReference type="Pfam" id="PF00857"/>
    </source>
</evidence>
<proteinExistence type="inferred from homology"/>
<dbReference type="Gene3D" id="3.40.50.850">
    <property type="entry name" value="Isochorismatase-like"/>
    <property type="match status" value="1"/>
</dbReference>
<dbReference type="InterPro" id="IPR000868">
    <property type="entry name" value="Isochorismatase-like_dom"/>
</dbReference>
<feature type="domain" description="Isochorismatase-like" evidence="3">
    <location>
        <begin position="10"/>
        <end position="192"/>
    </location>
</feature>
<dbReference type="PANTHER" id="PTHR43540:SF6">
    <property type="entry name" value="ISOCHORISMATASE-LIKE DOMAIN-CONTAINING PROTEIN"/>
    <property type="match status" value="1"/>
</dbReference>
<evidence type="ECO:0000256" key="2">
    <source>
        <dbReference type="ARBA" id="ARBA00022801"/>
    </source>
</evidence>
<dbReference type="CDD" id="cd00431">
    <property type="entry name" value="cysteine_hydrolases"/>
    <property type="match status" value="1"/>
</dbReference>
<evidence type="ECO:0000313" key="5">
    <source>
        <dbReference type="Proteomes" id="UP001430848"/>
    </source>
</evidence>
<dbReference type="InterPro" id="IPR050272">
    <property type="entry name" value="Isochorismatase-like_hydrls"/>
</dbReference>
<evidence type="ECO:0000313" key="4">
    <source>
        <dbReference type="EMBL" id="KAK7720825.1"/>
    </source>
</evidence>
<keyword evidence="5" id="KW-1185">Reference proteome</keyword>
<dbReference type="InterPro" id="IPR036380">
    <property type="entry name" value="Isochorismatase-like_sf"/>
</dbReference>
<gene>
    <name evidence="4" type="ORF">SLS63_009608</name>
</gene>
<accession>A0ABR1NZ85</accession>
<comment type="similarity">
    <text evidence="1">Belongs to the isochorismatase family.</text>
</comment>
<sequence length="207" mass="22972">MTEILKSHPALLIIDMQNGFCHQEACFGKLGMPVSNHVAIVETINKLRAASHAAKIPVIFTRLCYNEDYSDAGVQMEEQPQIKELRGLIRGTWDADVLDELAPDTTRGEIVINKNRNSAFFNTDLEDLLRSHGVNQLLCTGVGSNVCVESTVRDGAARDYYCKTLSDATATLTMEDHNACMKNLVWFGGVVTADDVLWALKRRQENA</sequence>
<organism evidence="4 5">
    <name type="scientific">Diaporthe eres</name>
    <name type="common">Phomopsis oblonga</name>
    <dbReference type="NCBI Taxonomy" id="83184"/>
    <lineage>
        <taxon>Eukaryota</taxon>
        <taxon>Fungi</taxon>
        <taxon>Dikarya</taxon>
        <taxon>Ascomycota</taxon>
        <taxon>Pezizomycotina</taxon>
        <taxon>Sordariomycetes</taxon>
        <taxon>Sordariomycetidae</taxon>
        <taxon>Diaporthales</taxon>
        <taxon>Diaporthaceae</taxon>
        <taxon>Diaporthe</taxon>
        <taxon>Diaporthe eres species complex</taxon>
    </lineage>
</organism>
<dbReference type="EMBL" id="JAKNSF020000072">
    <property type="protein sequence ID" value="KAK7720825.1"/>
    <property type="molecule type" value="Genomic_DNA"/>
</dbReference>
<comment type="caution">
    <text evidence="4">The sequence shown here is derived from an EMBL/GenBank/DDBJ whole genome shotgun (WGS) entry which is preliminary data.</text>
</comment>
<dbReference type="Pfam" id="PF00857">
    <property type="entry name" value="Isochorismatase"/>
    <property type="match status" value="1"/>
</dbReference>
<evidence type="ECO:0000256" key="1">
    <source>
        <dbReference type="ARBA" id="ARBA00006336"/>
    </source>
</evidence>
<dbReference type="SUPFAM" id="SSF52499">
    <property type="entry name" value="Isochorismatase-like hydrolases"/>
    <property type="match status" value="1"/>
</dbReference>
<name>A0ABR1NZ85_DIAER</name>
<dbReference type="Proteomes" id="UP001430848">
    <property type="component" value="Unassembled WGS sequence"/>
</dbReference>
<keyword evidence="2" id="KW-0378">Hydrolase</keyword>